<dbReference type="PANTHER" id="PTHR11079:SF162">
    <property type="entry name" value="RIBOFLAVIN BIOSYNTHESIS PROTEIN PYRD, CHLOROPLASTIC"/>
    <property type="match status" value="1"/>
</dbReference>
<dbReference type="InterPro" id="IPR002125">
    <property type="entry name" value="CMP_dCMP_dom"/>
</dbReference>
<keyword evidence="2" id="KW-0378">Hydrolase</keyword>
<dbReference type="EMBL" id="PVNL01000045">
    <property type="protein sequence ID" value="PRQ08062.1"/>
    <property type="molecule type" value="Genomic_DNA"/>
</dbReference>
<gene>
    <name evidence="2" type="primary">tadA_2</name>
    <name evidence="2" type="ORF">ENSA7_22160</name>
</gene>
<reference evidence="2 3" key="1">
    <citation type="submission" date="2018-03" db="EMBL/GenBank/DDBJ databases">
        <title>Draft Genome Sequences of the Obligatory Marine Myxobacteria Enhygromyxa salina SWB007.</title>
        <authorList>
            <person name="Poehlein A."/>
            <person name="Moghaddam J.A."/>
            <person name="Harms H."/>
            <person name="Alanjari M."/>
            <person name="Koenig G.M."/>
            <person name="Daniel R."/>
            <person name="Schaeberle T.F."/>
        </authorList>
    </citation>
    <scope>NUCLEOTIDE SEQUENCE [LARGE SCALE GENOMIC DNA]</scope>
    <source>
        <strain evidence="2 3">SWB007</strain>
    </source>
</reference>
<dbReference type="PANTHER" id="PTHR11079">
    <property type="entry name" value="CYTOSINE DEAMINASE FAMILY MEMBER"/>
    <property type="match status" value="1"/>
</dbReference>
<protein>
    <submittedName>
        <fullName evidence="2">tRNA-specific adenosine deaminase</fullName>
        <ecNumber evidence="2">3.5.4.33</ecNumber>
    </submittedName>
</protein>
<evidence type="ECO:0000313" key="3">
    <source>
        <dbReference type="Proteomes" id="UP000238823"/>
    </source>
</evidence>
<dbReference type="AlphaFoldDB" id="A0A2S9YSN7"/>
<evidence type="ECO:0000259" key="1">
    <source>
        <dbReference type="PROSITE" id="PS51747"/>
    </source>
</evidence>
<dbReference type="GO" id="GO:0052717">
    <property type="term" value="F:tRNA-specific adenosine-34 deaminase activity"/>
    <property type="evidence" value="ECO:0007669"/>
    <property type="project" value="UniProtKB-EC"/>
</dbReference>
<dbReference type="Proteomes" id="UP000238823">
    <property type="component" value="Unassembled WGS sequence"/>
</dbReference>
<name>A0A2S9YSN7_9BACT</name>
<dbReference type="SUPFAM" id="SSF53927">
    <property type="entry name" value="Cytidine deaminase-like"/>
    <property type="match status" value="1"/>
</dbReference>
<dbReference type="RefSeq" id="WP_181233639.1">
    <property type="nucleotide sequence ID" value="NZ_PVNL01000045.1"/>
</dbReference>
<dbReference type="CDD" id="cd01285">
    <property type="entry name" value="nucleoside_deaminase"/>
    <property type="match status" value="1"/>
</dbReference>
<evidence type="ECO:0000313" key="2">
    <source>
        <dbReference type="EMBL" id="PRQ08062.1"/>
    </source>
</evidence>
<dbReference type="InterPro" id="IPR016193">
    <property type="entry name" value="Cytidine_deaminase-like"/>
</dbReference>
<proteinExistence type="predicted"/>
<feature type="domain" description="CMP/dCMP-type deaminase" evidence="1">
    <location>
        <begin position="2"/>
        <end position="123"/>
    </location>
</feature>
<dbReference type="Pfam" id="PF00383">
    <property type="entry name" value="dCMP_cyt_deam_1"/>
    <property type="match status" value="1"/>
</dbReference>
<comment type="caution">
    <text evidence="2">The sequence shown here is derived from an EMBL/GenBank/DDBJ whole genome shotgun (WGS) entry which is preliminary data.</text>
</comment>
<accession>A0A2S9YSN7</accession>
<dbReference type="Gene3D" id="3.40.140.10">
    <property type="entry name" value="Cytidine Deaminase, domain 2"/>
    <property type="match status" value="1"/>
</dbReference>
<organism evidence="2 3">
    <name type="scientific">Enhygromyxa salina</name>
    <dbReference type="NCBI Taxonomy" id="215803"/>
    <lineage>
        <taxon>Bacteria</taxon>
        <taxon>Pseudomonadati</taxon>
        <taxon>Myxococcota</taxon>
        <taxon>Polyangia</taxon>
        <taxon>Nannocystales</taxon>
        <taxon>Nannocystaceae</taxon>
        <taxon>Enhygromyxa</taxon>
    </lineage>
</organism>
<dbReference type="EC" id="3.5.4.33" evidence="2"/>
<sequence length="158" mass="16668">MSDDCQLLARAVELALANEARGGLPVGAVIALDGRVIAEGASEVPGPPYHPGRHAEMQALSRVAIELWPRAAEMVVVTTLEPCLMCFGACLLHGVGRVVFGAIDQRGGAGFIRPHLPPYYGPNGGPGWCGPLDPITCDPLYQRTDRAFAKLPCGRAPT</sequence>
<dbReference type="PROSITE" id="PS51747">
    <property type="entry name" value="CYT_DCMP_DEAMINASES_2"/>
    <property type="match status" value="1"/>
</dbReference>